<dbReference type="EMBL" id="JARXVC010000024">
    <property type="protein sequence ID" value="MDH6284570.1"/>
    <property type="molecule type" value="Genomic_DNA"/>
</dbReference>
<dbReference type="Proteomes" id="UP001160334">
    <property type="component" value="Unassembled WGS sequence"/>
</dbReference>
<evidence type="ECO:0008006" key="3">
    <source>
        <dbReference type="Google" id="ProtNLM"/>
    </source>
</evidence>
<evidence type="ECO:0000313" key="1">
    <source>
        <dbReference type="EMBL" id="MDH6284570.1"/>
    </source>
</evidence>
<accession>A0ABT6ML02</accession>
<keyword evidence="2" id="KW-1185">Reference proteome</keyword>
<dbReference type="RefSeq" id="WP_280763786.1">
    <property type="nucleotide sequence ID" value="NZ_JARXVC010000024.1"/>
</dbReference>
<comment type="caution">
    <text evidence="1">The sequence shown here is derived from an EMBL/GenBank/DDBJ whole genome shotgun (WGS) entry which is preliminary data.</text>
</comment>
<proteinExistence type="predicted"/>
<protein>
    <recommendedName>
        <fullName evidence="3">Transcriptional regulator</fullName>
    </recommendedName>
</protein>
<evidence type="ECO:0000313" key="2">
    <source>
        <dbReference type="Proteomes" id="UP001160334"/>
    </source>
</evidence>
<organism evidence="1 2">
    <name type="scientific">Prescottella agglutinans</name>
    <dbReference type="NCBI Taxonomy" id="1644129"/>
    <lineage>
        <taxon>Bacteria</taxon>
        <taxon>Bacillati</taxon>
        <taxon>Actinomycetota</taxon>
        <taxon>Actinomycetes</taxon>
        <taxon>Mycobacteriales</taxon>
        <taxon>Nocardiaceae</taxon>
        <taxon>Prescottella</taxon>
    </lineage>
</organism>
<sequence length="62" mass="6915">MTRTPKPICMSDFGTITDPPHWFTQDEVARMQDCPAEFAAAESSVAELSRGRRDTARAVNED</sequence>
<name>A0ABT6ML02_9NOCA</name>
<gene>
    <name evidence="1" type="ORF">M2280_005831</name>
</gene>
<reference evidence="1 2" key="1">
    <citation type="submission" date="2023-04" db="EMBL/GenBank/DDBJ databases">
        <title>Forest soil microbial communities from Buena Vista Peninsula, Colon Province, Panama.</title>
        <authorList>
            <person name="Bouskill N."/>
        </authorList>
    </citation>
    <scope>NUCLEOTIDE SEQUENCE [LARGE SCALE GENOMIC DNA]</scope>
    <source>
        <strain evidence="1 2">CFH S0262</strain>
    </source>
</reference>